<name>A0A7G9G932_9FIRM</name>
<evidence type="ECO:0000256" key="6">
    <source>
        <dbReference type="SAM" id="Phobius"/>
    </source>
</evidence>
<proteinExistence type="predicted"/>
<keyword evidence="8" id="KW-1185">Reference proteome</keyword>
<dbReference type="GO" id="GO:0022857">
    <property type="term" value="F:transmembrane transporter activity"/>
    <property type="evidence" value="ECO:0007669"/>
    <property type="project" value="InterPro"/>
</dbReference>
<dbReference type="AlphaFoldDB" id="A0A7G9G932"/>
<dbReference type="RefSeq" id="WP_118648776.1">
    <property type="nucleotide sequence ID" value="NZ_CP060635.1"/>
</dbReference>
<dbReference type="KEGG" id="whj:H9Q79_10160"/>
<dbReference type="GO" id="GO:0005886">
    <property type="term" value="C:plasma membrane"/>
    <property type="evidence" value="ECO:0007669"/>
    <property type="project" value="UniProtKB-SubCell"/>
</dbReference>
<feature type="transmembrane region" description="Helical" evidence="6">
    <location>
        <begin position="124"/>
        <end position="145"/>
    </location>
</feature>
<feature type="transmembrane region" description="Helical" evidence="6">
    <location>
        <begin position="202"/>
        <end position="220"/>
    </location>
</feature>
<evidence type="ECO:0000256" key="4">
    <source>
        <dbReference type="ARBA" id="ARBA00022989"/>
    </source>
</evidence>
<dbReference type="PANTHER" id="PTHR32196">
    <property type="entry name" value="ABC TRANSPORTER PERMEASE PROTEIN YPHD-RELATED-RELATED"/>
    <property type="match status" value="1"/>
</dbReference>
<keyword evidence="5 6" id="KW-0472">Membrane</keyword>
<feature type="transmembrane region" description="Helical" evidence="6">
    <location>
        <begin position="301"/>
        <end position="318"/>
    </location>
</feature>
<evidence type="ECO:0000256" key="1">
    <source>
        <dbReference type="ARBA" id="ARBA00004651"/>
    </source>
</evidence>
<accession>A0A7G9G932</accession>
<sequence length="353" mass="37221">MDKKLENEGEVVSVKTKANQNKLVEFIKKYPILLVLIAFIIFASIVSEKFLTADNILNVLRQVATNGLISIGMTYVILTGGIDISVGSVVGLSSILFAGCFQPSGLAGPFSGIMGAVNKIMPGGVGSLIVAALFVLIICGLLGFLNGLGVSKGKMPAFVMTMSTQVIIMGLALVVCDAKPLFLDQEYRAQINWLGSGRVLNIPNPVIVLVIACAVFIFILNKTVFGRYVRAIGGNAEAARVAGINVGKYQAITYIIPAVMAGLAGILISCRTATGEPLLGDGYELDAIAATVIGGTALEGGVGNLVGTVFGVLIIGIINNVMNLMNVSPYFQYIIKGLFIFVAVLIRTDRKKK</sequence>
<gene>
    <name evidence="7" type="ORF">H9Q79_10160</name>
</gene>
<organism evidence="7 8">
    <name type="scientific">Wansuia hejianensis</name>
    <dbReference type="NCBI Taxonomy" id="2763667"/>
    <lineage>
        <taxon>Bacteria</taxon>
        <taxon>Bacillati</taxon>
        <taxon>Bacillota</taxon>
        <taxon>Clostridia</taxon>
        <taxon>Lachnospirales</taxon>
        <taxon>Lachnospiraceae</taxon>
        <taxon>Wansuia</taxon>
    </lineage>
</organism>
<feature type="transmembrane region" description="Helical" evidence="6">
    <location>
        <begin position="30"/>
        <end position="47"/>
    </location>
</feature>
<comment type="subcellular location">
    <subcellularLocation>
        <location evidence="1">Cell membrane</location>
        <topology evidence="1">Multi-pass membrane protein</topology>
    </subcellularLocation>
</comment>
<dbReference type="Proteomes" id="UP000515860">
    <property type="component" value="Chromosome"/>
</dbReference>
<dbReference type="InterPro" id="IPR001851">
    <property type="entry name" value="ABC_transp_permease"/>
</dbReference>
<evidence type="ECO:0000313" key="7">
    <source>
        <dbReference type="EMBL" id="QNM07314.1"/>
    </source>
</evidence>
<protein>
    <submittedName>
        <fullName evidence="7">ABC transporter permease</fullName>
    </submittedName>
</protein>
<evidence type="ECO:0000313" key="8">
    <source>
        <dbReference type="Proteomes" id="UP000515860"/>
    </source>
</evidence>
<feature type="transmembrane region" description="Helical" evidence="6">
    <location>
        <begin position="330"/>
        <end position="348"/>
    </location>
</feature>
<evidence type="ECO:0000256" key="5">
    <source>
        <dbReference type="ARBA" id="ARBA00023136"/>
    </source>
</evidence>
<dbReference type="EMBL" id="CP060635">
    <property type="protein sequence ID" value="QNM07314.1"/>
    <property type="molecule type" value="Genomic_DNA"/>
</dbReference>
<evidence type="ECO:0000256" key="3">
    <source>
        <dbReference type="ARBA" id="ARBA00022692"/>
    </source>
</evidence>
<keyword evidence="2" id="KW-1003">Cell membrane</keyword>
<dbReference type="Pfam" id="PF02653">
    <property type="entry name" value="BPD_transp_2"/>
    <property type="match status" value="1"/>
</dbReference>
<dbReference type="CDD" id="cd06579">
    <property type="entry name" value="TM_PBP1_transp_AraH_like"/>
    <property type="match status" value="1"/>
</dbReference>
<keyword evidence="3 6" id="KW-0812">Transmembrane</keyword>
<keyword evidence="4 6" id="KW-1133">Transmembrane helix</keyword>
<reference evidence="7 8" key="1">
    <citation type="submission" date="2020-08" db="EMBL/GenBank/DDBJ databases">
        <authorList>
            <person name="Liu C."/>
            <person name="Sun Q."/>
        </authorList>
    </citation>
    <scope>NUCLEOTIDE SEQUENCE [LARGE SCALE GENOMIC DNA]</scope>
    <source>
        <strain evidence="7 8">NSJ-29</strain>
    </source>
</reference>
<evidence type="ECO:0000256" key="2">
    <source>
        <dbReference type="ARBA" id="ARBA00022475"/>
    </source>
</evidence>
<feature type="transmembrane region" description="Helical" evidence="6">
    <location>
        <begin position="157"/>
        <end position="182"/>
    </location>
</feature>